<dbReference type="InterPro" id="IPR036249">
    <property type="entry name" value="Thioredoxin-like_sf"/>
</dbReference>
<proteinExistence type="predicted"/>
<dbReference type="PANTHER" id="PTHR42943">
    <property type="entry name" value="GLUTATHIONE S-TRANSFERASE KAPPA"/>
    <property type="match status" value="1"/>
</dbReference>
<dbReference type="EMBL" id="JALKII010000013">
    <property type="protein sequence ID" value="MCK0538757.1"/>
    <property type="molecule type" value="Genomic_DNA"/>
</dbReference>
<dbReference type="InterPro" id="IPR051924">
    <property type="entry name" value="GST_Kappa/NadH"/>
</dbReference>
<gene>
    <name evidence="2" type="ORF">MU846_13665</name>
</gene>
<keyword evidence="3" id="KW-1185">Reference proteome</keyword>
<dbReference type="Gene3D" id="3.40.30.10">
    <property type="entry name" value="Glutaredoxin"/>
    <property type="match status" value="2"/>
</dbReference>
<name>A0ABT0EAI8_9GAMM</name>
<dbReference type="InterPro" id="IPR001853">
    <property type="entry name" value="DSBA-like_thioredoxin_dom"/>
</dbReference>
<dbReference type="Proteomes" id="UP001165524">
    <property type="component" value="Unassembled WGS sequence"/>
</dbReference>
<feature type="domain" description="DSBA-like thioredoxin" evidence="1">
    <location>
        <begin position="242"/>
        <end position="426"/>
    </location>
</feature>
<comment type="caution">
    <text evidence="2">The sequence shown here is derived from an EMBL/GenBank/DDBJ whole genome shotgun (WGS) entry which is preliminary data.</text>
</comment>
<sequence length="442" mass="49715">MKATLLPWLSALLTSQGLRDLNRRRAEWRRRLTRQPHTVDVWLRVDDPYSWLLVQVLPAFATHFGVQLRPHLMLYLDEQMYPHPELLAPLAARDAAALATLHGLAFPPDATTPDHERSLLATAILLRHEQDPTFFTLAADVLSALWHGHNLAPLAQTQAPLPLDQTRLAMEARRDSYLREGHYLTAMLRYGGEWYWGIDRLDHLAQRLQTLGLGTGTPCPLPYGRAKYLSLHAPAGCASERTLTLFYSFRSPYSWVAFSRACTLADHYGLTLDIRPVLPMVMRGLPVPPAKRFYILRDAAREAALHQVPFGRVCDPVGPGVERCMALWPFAEKEGRLRQWLAAAGEGIWSRGINAASDSGLRALCHHAGLDWHRARRWLDDDGWRQQAEANRAEMLAAGSWGVPTLRIDGTLCWGQDRFAVLEQALGEHQAGHAAPDHHNNT</sequence>
<evidence type="ECO:0000313" key="3">
    <source>
        <dbReference type="Proteomes" id="UP001165524"/>
    </source>
</evidence>
<dbReference type="Pfam" id="PF01323">
    <property type="entry name" value="DSBA"/>
    <property type="match status" value="1"/>
</dbReference>
<dbReference type="PANTHER" id="PTHR42943:SF2">
    <property type="entry name" value="GLUTATHIONE S-TRANSFERASE KAPPA 1"/>
    <property type="match status" value="1"/>
</dbReference>
<dbReference type="RefSeq" id="WP_246953683.1">
    <property type="nucleotide sequence ID" value="NZ_JALKII010000013.1"/>
</dbReference>
<protein>
    <submittedName>
        <fullName evidence="2">DsbA family protein</fullName>
    </submittedName>
</protein>
<accession>A0ABT0EAI8</accession>
<organism evidence="2 3">
    <name type="scientific">Alcanivorax quisquiliarum</name>
    <dbReference type="NCBI Taxonomy" id="2933565"/>
    <lineage>
        <taxon>Bacteria</taxon>
        <taxon>Pseudomonadati</taxon>
        <taxon>Pseudomonadota</taxon>
        <taxon>Gammaproteobacteria</taxon>
        <taxon>Oceanospirillales</taxon>
        <taxon>Alcanivoracaceae</taxon>
        <taxon>Alcanivorax</taxon>
    </lineage>
</organism>
<evidence type="ECO:0000313" key="2">
    <source>
        <dbReference type="EMBL" id="MCK0538757.1"/>
    </source>
</evidence>
<evidence type="ECO:0000259" key="1">
    <source>
        <dbReference type="Pfam" id="PF01323"/>
    </source>
</evidence>
<dbReference type="SUPFAM" id="SSF52833">
    <property type="entry name" value="Thioredoxin-like"/>
    <property type="match status" value="2"/>
</dbReference>
<reference evidence="2" key="1">
    <citation type="submission" date="2022-04" db="EMBL/GenBank/DDBJ databases">
        <title>Alcanivorax sp. CY1518 draft genome sequence.</title>
        <authorList>
            <person name="Zhao G."/>
            <person name="An M."/>
        </authorList>
    </citation>
    <scope>NUCLEOTIDE SEQUENCE</scope>
    <source>
        <strain evidence="2">CY1518</strain>
    </source>
</reference>